<keyword evidence="9" id="KW-0472">Membrane</keyword>
<protein>
    <submittedName>
        <fullName evidence="11">Protein FMP32, mitochondrial</fullName>
    </submittedName>
</protein>
<comment type="caution">
    <text evidence="11">The sequence shown here is derived from an EMBL/GenBank/DDBJ whole genome shotgun (WGS) entry which is preliminary data.</text>
</comment>
<evidence type="ECO:0000256" key="9">
    <source>
        <dbReference type="ARBA" id="ARBA00023136"/>
    </source>
</evidence>
<sequence length="187" mass="22177">MTTLLLRRIFSSGRILGGYNFDTLKFVKRLENEGFTPLQSKTVMLALSEVIEESMATLKRSFVTKEEQDKTTYTQKVDFAKLRSDLQTLEKTEFNLTKTEYDRLSSDLEKLRQKFREEITKTQANVRLDLNLEKGRIRDESSVHELKIKETDTRIETEMHNLRMQLEQMKTQVLQWLFGKDFNLQRK</sequence>
<feature type="coiled-coil region" evidence="10">
    <location>
        <begin position="94"/>
        <end position="125"/>
    </location>
</feature>
<dbReference type="PANTHER" id="PTHR14360">
    <property type="entry name" value="PROTEIN FMP32, MITOCHONDRIAL"/>
    <property type="match status" value="1"/>
</dbReference>
<dbReference type="InterPro" id="IPR024461">
    <property type="entry name" value="CCDC90-like"/>
</dbReference>
<dbReference type="Pfam" id="PF07798">
    <property type="entry name" value="CCDC90-like"/>
    <property type="match status" value="1"/>
</dbReference>
<evidence type="ECO:0000256" key="4">
    <source>
        <dbReference type="ARBA" id="ARBA00022692"/>
    </source>
</evidence>
<name>A0A1U7LMH7_NEOID</name>
<dbReference type="Gene3D" id="1.20.5.340">
    <property type="match status" value="1"/>
</dbReference>
<comment type="similarity">
    <text evidence="3">Belongs to the CCDC90 family.</text>
</comment>
<evidence type="ECO:0000256" key="10">
    <source>
        <dbReference type="SAM" id="Coils"/>
    </source>
</evidence>
<dbReference type="OrthoDB" id="889336at2759"/>
<keyword evidence="4" id="KW-0812">Transmembrane</keyword>
<keyword evidence="12" id="KW-1185">Reference proteome</keyword>
<keyword evidence="6" id="KW-1133">Transmembrane helix</keyword>
<gene>
    <name evidence="11" type="ORF">NEOLI_004578</name>
</gene>
<dbReference type="EMBL" id="LXFE01001150">
    <property type="protein sequence ID" value="OLL23870.1"/>
    <property type="molecule type" value="Genomic_DNA"/>
</dbReference>
<reference evidence="11 12" key="1">
    <citation type="submission" date="2016-04" db="EMBL/GenBank/DDBJ databases">
        <title>Evolutionary innovation and constraint leading to complex multicellularity in the Ascomycota.</title>
        <authorList>
            <person name="Cisse O."/>
            <person name="Nguyen A."/>
            <person name="Hewitt D.A."/>
            <person name="Jedd G."/>
            <person name="Stajich J.E."/>
        </authorList>
    </citation>
    <scope>NUCLEOTIDE SEQUENCE [LARGE SCALE GENOMIC DNA]</scope>
    <source>
        <strain evidence="11 12">DAH-3</strain>
    </source>
</reference>
<evidence type="ECO:0000313" key="11">
    <source>
        <dbReference type="EMBL" id="OLL23870.1"/>
    </source>
</evidence>
<evidence type="ECO:0000256" key="8">
    <source>
        <dbReference type="ARBA" id="ARBA00023128"/>
    </source>
</evidence>
<organism evidence="11 12">
    <name type="scientific">Neolecta irregularis (strain DAH-3)</name>
    <dbReference type="NCBI Taxonomy" id="1198029"/>
    <lineage>
        <taxon>Eukaryota</taxon>
        <taxon>Fungi</taxon>
        <taxon>Dikarya</taxon>
        <taxon>Ascomycota</taxon>
        <taxon>Taphrinomycotina</taxon>
        <taxon>Neolectales</taxon>
        <taxon>Neolectaceae</taxon>
        <taxon>Neolecta</taxon>
    </lineage>
</organism>
<dbReference type="GO" id="GO:2000214">
    <property type="term" value="P:regulation of L-proline metabolic process"/>
    <property type="evidence" value="ECO:0007669"/>
    <property type="project" value="EnsemblFungi"/>
</dbReference>
<dbReference type="PANTHER" id="PTHR14360:SF1">
    <property type="entry name" value="PROTEIN FMP32, MITOCHONDRIAL"/>
    <property type="match status" value="1"/>
</dbReference>
<accession>A0A1U7LMH7</accession>
<dbReference type="FunFam" id="1.20.5.340:FF:000018">
    <property type="entry name" value="Mitochondrial protein FMP32"/>
    <property type="match status" value="1"/>
</dbReference>
<evidence type="ECO:0000256" key="6">
    <source>
        <dbReference type="ARBA" id="ARBA00022989"/>
    </source>
</evidence>
<dbReference type="OMA" id="TMLETHK"/>
<evidence type="ECO:0000313" key="12">
    <source>
        <dbReference type="Proteomes" id="UP000186594"/>
    </source>
</evidence>
<evidence type="ECO:0000256" key="5">
    <source>
        <dbReference type="ARBA" id="ARBA00022946"/>
    </source>
</evidence>
<keyword evidence="8" id="KW-0496">Mitochondrion</keyword>
<evidence type="ECO:0000256" key="1">
    <source>
        <dbReference type="ARBA" id="ARBA00004167"/>
    </source>
</evidence>
<dbReference type="GO" id="GO:0033617">
    <property type="term" value="P:mitochondrial respiratory chain complex IV assembly"/>
    <property type="evidence" value="ECO:0007669"/>
    <property type="project" value="EnsemblFungi"/>
</dbReference>
<comment type="subcellular location">
    <subcellularLocation>
        <location evidence="1">Membrane</location>
        <topology evidence="1">Single-pass membrane protein</topology>
    </subcellularLocation>
    <subcellularLocation>
        <location evidence="2">Mitochondrion</location>
    </subcellularLocation>
</comment>
<keyword evidence="7 10" id="KW-0175">Coiled coil</keyword>
<dbReference type="AlphaFoldDB" id="A0A1U7LMH7"/>
<dbReference type="Proteomes" id="UP000186594">
    <property type="component" value="Unassembled WGS sequence"/>
</dbReference>
<dbReference type="GO" id="GO:0005743">
    <property type="term" value="C:mitochondrial inner membrane"/>
    <property type="evidence" value="ECO:0007669"/>
    <property type="project" value="EnsemblFungi"/>
</dbReference>
<proteinExistence type="inferred from homology"/>
<dbReference type="STRING" id="1198029.A0A1U7LMH7"/>
<evidence type="ECO:0000256" key="2">
    <source>
        <dbReference type="ARBA" id="ARBA00004173"/>
    </source>
</evidence>
<evidence type="ECO:0000256" key="3">
    <source>
        <dbReference type="ARBA" id="ARBA00007224"/>
    </source>
</evidence>
<evidence type="ECO:0000256" key="7">
    <source>
        <dbReference type="ARBA" id="ARBA00023054"/>
    </source>
</evidence>
<keyword evidence="5" id="KW-0809">Transit peptide</keyword>